<dbReference type="Gene3D" id="3.40.430.10">
    <property type="entry name" value="Dihydrofolate Reductase, subunit A"/>
    <property type="match status" value="1"/>
</dbReference>
<gene>
    <name evidence="2" type="ORF">GNZ18_40550</name>
</gene>
<dbReference type="SUPFAM" id="SSF53597">
    <property type="entry name" value="Dihydrofolate reductase-like"/>
    <property type="match status" value="1"/>
</dbReference>
<organism evidence="2 3">
    <name type="scientific">Actinomadura litoris</name>
    <dbReference type="NCBI Taxonomy" id="2678616"/>
    <lineage>
        <taxon>Bacteria</taxon>
        <taxon>Bacillati</taxon>
        <taxon>Actinomycetota</taxon>
        <taxon>Actinomycetes</taxon>
        <taxon>Streptosporangiales</taxon>
        <taxon>Thermomonosporaceae</taxon>
        <taxon>Actinomadura</taxon>
    </lineage>
</organism>
<name>A0A7K1LEK8_9ACTN</name>
<dbReference type="EMBL" id="WOFH01000027">
    <property type="protein sequence ID" value="MUN42839.1"/>
    <property type="molecule type" value="Genomic_DNA"/>
</dbReference>
<dbReference type="GO" id="GO:0008703">
    <property type="term" value="F:5-amino-6-(5-phosphoribosylamino)uracil reductase activity"/>
    <property type="evidence" value="ECO:0007669"/>
    <property type="project" value="InterPro"/>
</dbReference>
<dbReference type="AlphaFoldDB" id="A0A7K1LEK8"/>
<keyword evidence="3" id="KW-1185">Reference proteome</keyword>
<dbReference type="RefSeq" id="WP_214620098.1">
    <property type="nucleotide sequence ID" value="NZ_WOFH01000027.1"/>
</dbReference>
<evidence type="ECO:0000259" key="1">
    <source>
        <dbReference type="Pfam" id="PF01872"/>
    </source>
</evidence>
<dbReference type="Proteomes" id="UP000432015">
    <property type="component" value="Unassembled WGS sequence"/>
</dbReference>
<dbReference type="Pfam" id="PF01872">
    <property type="entry name" value="RibD_C"/>
    <property type="match status" value="1"/>
</dbReference>
<feature type="domain" description="Bacterial bifunctional deaminase-reductase C-terminal" evidence="1">
    <location>
        <begin position="3"/>
        <end position="171"/>
    </location>
</feature>
<evidence type="ECO:0000313" key="2">
    <source>
        <dbReference type="EMBL" id="MUN42839.1"/>
    </source>
</evidence>
<comment type="caution">
    <text evidence="2">The sequence shown here is derived from an EMBL/GenBank/DDBJ whole genome shotgun (WGS) entry which is preliminary data.</text>
</comment>
<dbReference type="InterPro" id="IPR050765">
    <property type="entry name" value="Riboflavin_Biosynth_HTPR"/>
</dbReference>
<reference evidence="2 3" key="1">
    <citation type="submission" date="2019-11" db="EMBL/GenBank/DDBJ databases">
        <authorList>
            <person name="Cao P."/>
        </authorList>
    </citation>
    <scope>NUCLEOTIDE SEQUENCE [LARGE SCALE GENOMIC DNA]</scope>
    <source>
        <strain evidence="2 3">NEAU-AAG5</strain>
    </source>
</reference>
<dbReference type="InterPro" id="IPR002734">
    <property type="entry name" value="RibDG_C"/>
</dbReference>
<dbReference type="PANTHER" id="PTHR38011:SF11">
    <property type="entry name" value="2,5-DIAMINO-6-RIBOSYLAMINO-4(3H)-PYRIMIDINONE 5'-PHOSPHATE REDUCTASE"/>
    <property type="match status" value="1"/>
</dbReference>
<dbReference type="PANTHER" id="PTHR38011">
    <property type="entry name" value="DIHYDROFOLATE REDUCTASE FAMILY PROTEIN (AFU_ORTHOLOGUE AFUA_8G06820)"/>
    <property type="match status" value="1"/>
</dbReference>
<proteinExistence type="predicted"/>
<sequence>MRRVVLAMATSVDGFVSAEDGAVHWLFPYLDAEVEQWIMEYVGEADTQLIGRVNYEEQAAYWPTVADPQAPLLHDAEKVVFTSTLTEVTWGNARIAEHDIATEVELLRKRPGRDILVPGGVGFARQVVELGLVDLYRFMVYPVALGAGVPLFTTRLPLRCVASRTFGNGTVALTYRPDGRPPG</sequence>
<protein>
    <submittedName>
        <fullName evidence="2">Dihydrofolate reductase</fullName>
    </submittedName>
</protein>
<dbReference type="GO" id="GO:0009231">
    <property type="term" value="P:riboflavin biosynthetic process"/>
    <property type="evidence" value="ECO:0007669"/>
    <property type="project" value="InterPro"/>
</dbReference>
<evidence type="ECO:0000313" key="3">
    <source>
        <dbReference type="Proteomes" id="UP000432015"/>
    </source>
</evidence>
<accession>A0A7K1LEK8</accession>
<dbReference type="InterPro" id="IPR024072">
    <property type="entry name" value="DHFR-like_dom_sf"/>
</dbReference>